<organism evidence="1 2">
    <name type="scientific">Melastoma candidum</name>
    <dbReference type="NCBI Taxonomy" id="119954"/>
    <lineage>
        <taxon>Eukaryota</taxon>
        <taxon>Viridiplantae</taxon>
        <taxon>Streptophyta</taxon>
        <taxon>Embryophyta</taxon>
        <taxon>Tracheophyta</taxon>
        <taxon>Spermatophyta</taxon>
        <taxon>Magnoliopsida</taxon>
        <taxon>eudicotyledons</taxon>
        <taxon>Gunneridae</taxon>
        <taxon>Pentapetalae</taxon>
        <taxon>rosids</taxon>
        <taxon>malvids</taxon>
        <taxon>Myrtales</taxon>
        <taxon>Melastomataceae</taxon>
        <taxon>Melastomatoideae</taxon>
        <taxon>Melastomateae</taxon>
        <taxon>Melastoma</taxon>
    </lineage>
</organism>
<name>A0ACB9L3D3_9MYRT</name>
<evidence type="ECO:0000313" key="1">
    <source>
        <dbReference type="EMBL" id="KAI4304157.1"/>
    </source>
</evidence>
<keyword evidence="2" id="KW-1185">Reference proteome</keyword>
<proteinExistence type="predicted"/>
<dbReference type="EMBL" id="CM042891">
    <property type="protein sequence ID" value="KAI4304157.1"/>
    <property type="molecule type" value="Genomic_DNA"/>
</dbReference>
<accession>A0ACB9L3D3</accession>
<reference evidence="2" key="1">
    <citation type="journal article" date="2023" name="Front. Plant Sci.">
        <title>Chromosomal-level genome assembly of Melastoma candidum provides insights into trichome evolution.</title>
        <authorList>
            <person name="Zhong Y."/>
            <person name="Wu W."/>
            <person name="Sun C."/>
            <person name="Zou P."/>
            <person name="Liu Y."/>
            <person name="Dai S."/>
            <person name="Zhou R."/>
        </authorList>
    </citation>
    <scope>NUCLEOTIDE SEQUENCE [LARGE SCALE GENOMIC DNA]</scope>
</reference>
<evidence type="ECO:0000313" key="2">
    <source>
        <dbReference type="Proteomes" id="UP001057402"/>
    </source>
</evidence>
<gene>
    <name evidence="1" type="ORF">MLD38_039708</name>
</gene>
<sequence length="226" mass="25034">MSKNGSAAAAGPRVDSLQQVLQSQSHPTDGWDKCWEQGLTPWDLGRPTPIVEHLLRIGALPRGRALVPGCGSGFDVVSMACPERFVVGLDVSDKALQRATQLHSSSVNADNFMFLKEDFFTWNTAELFDLIFDYTFFCAIEPELRPTWAQRVADLLRPDGELITLMFPISDHAGGPPYKVSVSAYEELLLPLGFKATSIEDNDLAVGPRKGREKIGRWKRLSRSSI</sequence>
<protein>
    <submittedName>
        <fullName evidence="1">Uncharacterized protein</fullName>
    </submittedName>
</protein>
<comment type="caution">
    <text evidence="1">The sequence shown here is derived from an EMBL/GenBank/DDBJ whole genome shotgun (WGS) entry which is preliminary data.</text>
</comment>
<dbReference type="Proteomes" id="UP001057402">
    <property type="component" value="Chromosome 12"/>
</dbReference>